<protein>
    <recommendedName>
        <fullName evidence="2">Retrotransposon gag domain-containing protein</fullName>
    </recommendedName>
</protein>
<sequence length="436" mass="48943">MDTTNSQLQVDIGQGSSPNPEQTLPPQRVEDLQAEIERLRAQIRTATEAPQPPPVPLPTFYGSTGLPGSSNDYRNGMPAVTEAAARDVPLVVPHFEELPPAGTFSQPSTGRPLALAILNESYPGNIHIPNLPEYNGTTDPEDHLSSFEILMPLIGASDATMCKIFPATLGGEARRWYSQLRNGVINNFTEFFTLFRCKFYAQKRQAVSINQIMNTKQREGKALKAYYARYNTLAIGVTSLSVEVIVNTLTRGTTNSLLRASLIKKPPRSMFELQERVMKYIGLEEALQDSSYVVPKRRRDSPPPNRETLQRPRPTLDNMPKAQKDDRRRDGPFPPGQNFTPLNNPLRNVLQVIQYKKLPVTWPPRGRIKPIKGKNQFCDFHRGYGHDTEECKKLGRSIEGLIQNGNLSSSFKVPKAQSNNLIHRTKDKLRKEADLC</sequence>
<gene>
    <name evidence="3" type="ORF">LTRI10_LOCUS7045</name>
</gene>
<dbReference type="PANTHER" id="PTHR33223:SF10">
    <property type="entry name" value="AMINOTRANSFERASE-LIKE PLANT MOBILE DOMAIN-CONTAINING PROTEIN"/>
    <property type="match status" value="1"/>
</dbReference>
<name>A0AAV2CTH4_9ROSI</name>
<feature type="region of interest" description="Disordered" evidence="1">
    <location>
        <begin position="1"/>
        <end position="31"/>
    </location>
</feature>
<feature type="region of interest" description="Disordered" evidence="1">
    <location>
        <begin position="292"/>
        <end position="344"/>
    </location>
</feature>
<dbReference type="EMBL" id="OZ034814">
    <property type="protein sequence ID" value="CAL1359569.1"/>
    <property type="molecule type" value="Genomic_DNA"/>
</dbReference>
<evidence type="ECO:0000313" key="3">
    <source>
        <dbReference type="EMBL" id="CAL1359569.1"/>
    </source>
</evidence>
<dbReference type="InterPro" id="IPR005162">
    <property type="entry name" value="Retrotrans_gag_dom"/>
</dbReference>
<dbReference type="AlphaFoldDB" id="A0AAV2CTH4"/>
<organism evidence="3 4">
    <name type="scientific">Linum trigynum</name>
    <dbReference type="NCBI Taxonomy" id="586398"/>
    <lineage>
        <taxon>Eukaryota</taxon>
        <taxon>Viridiplantae</taxon>
        <taxon>Streptophyta</taxon>
        <taxon>Embryophyta</taxon>
        <taxon>Tracheophyta</taxon>
        <taxon>Spermatophyta</taxon>
        <taxon>Magnoliopsida</taxon>
        <taxon>eudicotyledons</taxon>
        <taxon>Gunneridae</taxon>
        <taxon>Pentapetalae</taxon>
        <taxon>rosids</taxon>
        <taxon>fabids</taxon>
        <taxon>Malpighiales</taxon>
        <taxon>Linaceae</taxon>
        <taxon>Linum</taxon>
    </lineage>
</organism>
<feature type="compositionally biased region" description="Basic and acidic residues" evidence="1">
    <location>
        <begin position="322"/>
        <end position="331"/>
    </location>
</feature>
<feature type="compositionally biased region" description="Polar residues" evidence="1">
    <location>
        <begin position="1"/>
        <end position="25"/>
    </location>
</feature>
<keyword evidence="4" id="KW-1185">Reference proteome</keyword>
<dbReference type="PANTHER" id="PTHR33223">
    <property type="entry name" value="CCHC-TYPE DOMAIN-CONTAINING PROTEIN"/>
    <property type="match status" value="1"/>
</dbReference>
<evidence type="ECO:0000259" key="2">
    <source>
        <dbReference type="Pfam" id="PF03732"/>
    </source>
</evidence>
<feature type="domain" description="Retrotransposon gag" evidence="2">
    <location>
        <begin position="163"/>
        <end position="252"/>
    </location>
</feature>
<reference evidence="3 4" key="1">
    <citation type="submission" date="2024-04" db="EMBL/GenBank/DDBJ databases">
        <authorList>
            <person name="Fracassetti M."/>
        </authorList>
    </citation>
    <scope>NUCLEOTIDE SEQUENCE [LARGE SCALE GENOMIC DNA]</scope>
</reference>
<proteinExistence type="predicted"/>
<evidence type="ECO:0000256" key="1">
    <source>
        <dbReference type="SAM" id="MobiDB-lite"/>
    </source>
</evidence>
<accession>A0AAV2CTH4</accession>
<dbReference type="Pfam" id="PF03732">
    <property type="entry name" value="Retrotrans_gag"/>
    <property type="match status" value="1"/>
</dbReference>
<evidence type="ECO:0000313" key="4">
    <source>
        <dbReference type="Proteomes" id="UP001497516"/>
    </source>
</evidence>
<dbReference type="Proteomes" id="UP001497516">
    <property type="component" value="Chromosome 10"/>
</dbReference>